<dbReference type="Gene3D" id="1.10.357.10">
    <property type="entry name" value="Tetracycline Repressor, domain 2"/>
    <property type="match status" value="1"/>
</dbReference>
<evidence type="ECO:0000259" key="1">
    <source>
        <dbReference type="Pfam" id="PF14278"/>
    </source>
</evidence>
<dbReference type="InterPro" id="IPR039532">
    <property type="entry name" value="TetR_C_Firmicutes"/>
</dbReference>
<dbReference type="InterPro" id="IPR050624">
    <property type="entry name" value="HTH-type_Tx_Regulator"/>
</dbReference>
<feature type="domain" description="Transcriptional regulator TetR C-terminal Firmicutes type" evidence="1">
    <location>
        <begin position="72"/>
        <end position="172"/>
    </location>
</feature>
<reference evidence="2 3" key="1">
    <citation type="submission" date="2021-10" db="EMBL/GenBank/DDBJ databases">
        <title>Anaerobic single-cell dispensing facilitates the cultivation of human gut bacteria.</title>
        <authorList>
            <person name="Afrizal A."/>
        </authorList>
    </citation>
    <scope>NUCLEOTIDE SEQUENCE [LARGE SCALE GENOMIC DNA]</scope>
    <source>
        <strain evidence="2 3">CLA-AA-H277</strain>
    </source>
</reference>
<dbReference type="SUPFAM" id="SSF46689">
    <property type="entry name" value="Homeodomain-like"/>
    <property type="match status" value="1"/>
</dbReference>
<dbReference type="EMBL" id="JAJEPR010000007">
    <property type="protein sequence ID" value="MCC2189389.1"/>
    <property type="molecule type" value="Genomic_DNA"/>
</dbReference>
<protein>
    <submittedName>
        <fullName evidence="2">TetR family transcriptional regulator C-terminal domain-containing protein</fullName>
    </submittedName>
</protein>
<proteinExistence type="predicted"/>
<comment type="caution">
    <text evidence="2">The sequence shown here is derived from an EMBL/GenBank/DDBJ whole genome shotgun (WGS) entry which is preliminary data.</text>
</comment>
<sequence>MQNLTKYALEDSLKKFLLKKPLDKITISDLTSDCGISRMAFYYHFKDIYDLVEWACIEDATRALQGKKTYATWQEGILQIFEVVQENKPFILNVYRSVSREQIENYLFSLTYGLIAGVVEEQAVGMDVPKEEREFIAHFYKYSFVGVMLDWIRRGMKEEPRELAEKICVTMHGNIINSLKNAENMAKGNLKIF</sequence>
<dbReference type="AlphaFoldDB" id="A0AAE3J5W7"/>
<dbReference type="InterPro" id="IPR009057">
    <property type="entry name" value="Homeodomain-like_sf"/>
</dbReference>
<evidence type="ECO:0000313" key="3">
    <source>
        <dbReference type="Proteomes" id="UP001197875"/>
    </source>
</evidence>
<dbReference type="Proteomes" id="UP001197875">
    <property type="component" value="Unassembled WGS sequence"/>
</dbReference>
<organism evidence="2 3">
    <name type="scientific">Fusicatenibacter faecihominis</name>
    <dbReference type="NCBI Taxonomy" id="2881276"/>
    <lineage>
        <taxon>Bacteria</taxon>
        <taxon>Bacillati</taxon>
        <taxon>Bacillota</taxon>
        <taxon>Clostridia</taxon>
        <taxon>Lachnospirales</taxon>
        <taxon>Lachnospiraceae</taxon>
        <taxon>Fusicatenibacter</taxon>
    </lineage>
</organism>
<accession>A0AAE3J5W7</accession>
<dbReference type="PANTHER" id="PTHR43479:SF7">
    <property type="entry name" value="TETR-FAMILY TRANSCRIPTIONAL REGULATOR"/>
    <property type="match status" value="1"/>
</dbReference>
<dbReference type="RefSeq" id="WP_178045957.1">
    <property type="nucleotide sequence ID" value="NZ_JAJEPR010000007.1"/>
</dbReference>
<evidence type="ECO:0000313" key="2">
    <source>
        <dbReference type="EMBL" id="MCC2189389.1"/>
    </source>
</evidence>
<name>A0AAE3J5W7_9FIRM</name>
<keyword evidence="3" id="KW-1185">Reference proteome</keyword>
<dbReference type="Pfam" id="PF14278">
    <property type="entry name" value="TetR_C_8"/>
    <property type="match status" value="1"/>
</dbReference>
<gene>
    <name evidence="2" type="ORF">LKD71_06125</name>
</gene>
<dbReference type="PANTHER" id="PTHR43479">
    <property type="entry name" value="ACREF/ENVCD OPERON REPRESSOR-RELATED"/>
    <property type="match status" value="1"/>
</dbReference>